<dbReference type="AlphaFoldDB" id="A0AAN7AEF3"/>
<name>A0AAN7AEF3_9PEZI</name>
<sequence length="118" mass="13657">MIFCLFITESAIFSFIFISPGLVLLNLVCSLFPTSGPYVFHPFRRLLVLMHESTNNQRRFSVWGFWCFPDLQMPGSTKTPPRTFTGYSRETHQSQNAQGRSYFWLPHTLTICSVMPAR</sequence>
<reference evidence="2" key="1">
    <citation type="journal article" date="2023" name="Mol. Phylogenet. Evol.">
        <title>Genome-scale phylogeny and comparative genomics of the fungal order Sordariales.</title>
        <authorList>
            <person name="Hensen N."/>
            <person name="Bonometti L."/>
            <person name="Westerberg I."/>
            <person name="Brannstrom I.O."/>
            <person name="Guillou S."/>
            <person name="Cros-Aarteil S."/>
            <person name="Calhoun S."/>
            <person name="Haridas S."/>
            <person name="Kuo A."/>
            <person name="Mondo S."/>
            <person name="Pangilinan J."/>
            <person name="Riley R."/>
            <person name="LaButti K."/>
            <person name="Andreopoulos B."/>
            <person name="Lipzen A."/>
            <person name="Chen C."/>
            <person name="Yan M."/>
            <person name="Daum C."/>
            <person name="Ng V."/>
            <person name="Clum A."/>
            <person name="Steindorff A."/>
            <person name="Ohm R.A."/>
            <person name="Martin F."/>
            <person name="Silar P."/>
            <person name="Natvig D.O."/>
            <person name="Lalanne C."/>
            <person name="Gautier V."/>
            <person name="Ament-Velasquez S.L."/>
            <person name="Kruys A."/>
            <person name="Hutchinson M.I."/>
            <person name="Powell A.J."/>
            <person name="Barry K."/>
            <person name="Miller A.N."/>
            <person name="Grigoriev I.V."/>
            <person name="Debuchy R."/>
            <person name="Gladieux P."/>
            <person name="Hiltunen Thoren M."/>
            <person name="Johannesson H."/>
        </authorList>
    </citation>
    <scope>NUCLEOTIDE SEQUENCE</scope>
    <source>
        <strain evidence="2">PSN309</strain>
    </source>
</reference>
<keyword evidence="1" id="KW-1133">Transmembrane helix</keyword>
<dbReference type="Proteomes" id="UP001302126">
    <property type="component" value="Unassembled WGS sequence"/>
</dbReference>
<keyword evidence="1" id="KW-0812">Transmembrane</keyword>
<organism evidence="2 3">
    <name type="scientific">Podospora australis</name>
    <dbReference type="NCBI Taxonomy" id="1536484"/>
    <lineage>
        <taxon>Eukaryota</taxon>
        <taxon>Fungi</taxon>
        <taxon>Dikarya</taxon>
        <taxon>Ascomycota</taxon>
        <taxon>Pezizomycotina</taxon>
        <taxon>Sordariomycetes</taxon>
        <taxon>Sordariomycetidae</taxon>
        <taxon>Sordariales</taxon>
        <taxon>Podosporaceae</taxon>
        <taxon>Podospora</taxon>
    </lineage>
</organism>
<keyword evidence="3" id="KW-1185">Reference proteome</keyword>
<comment type="caution">
    <text evidence="2">The sequence shown here is derived from an EMBL/GenBank/DDBJ whole genome shotgun (WGS) entry which is preliminary data.</text>
</comment>
<reference evidence="2" key="2">
    <citation type="submission" date="2023-05" db="EMBL/GenBank/DDBJ databases">
        <authorList>
            <consortium name="Lawrence Berkeley National Laboratory"/>
            <person name="Steindorff A."/>
            <person name="Hensen N."/>
            <person name="Bonometti L."/>
            <person name="Westerberg I."/>
            <person name="Brannstrom I.O."/>
            <person name="Guillou S."/>
            <person name="Cros-Aarteil S."/>
            <person name="Calhoun S."/>
            <person name="Haridas S."/>
            <person name="Kuo A."/>
            <person name="Mondo S."/>
            <person name="Pangilinan J."/>
            <person name="Riley R."/>
            <person name="Labutti K."/>
            <person name="Andreopoulos B."/>
            <person name="Lipzen A."/>
            <person name="Chen C."/>
            <person name="Yanf M."/>
            <person name="Daum C."/>
            <person name="Ng V."/>
            <person name="Clum A."/>
            <person name="Ohm R."/>
            <person name="Martin F."/>
            <person name="Silar P."/>
            <person name="Natvig D."/>
            <person name="Lalanne C."/>
            <person name="Gautier V."/>
            <person name="Ament-Velasquez S.L."/>
            <person name="Kruys A."/>
            <person name="Hutchinson M.I."/>
            <person name="Powell A.J."/>
            <person name="Barry K."/>
            <person name="Miller A.N."/>
            <person name="Grigoriev I.V."/>
            <person name="Debuchy R."/>
            <person name="Gladieux P."/>
            <person name="Thoren M.H."/>
            <person name="Johannesson H."/>
        </authorList>
    </citation>
    <scope>NUCLEOTIDE SEQUENCE</scope>
    <source>
        <strain evidence="2">PSN309</strain>
    </source>
</reference>
<proteinExistence type="predicted"/>
<evidence type="ECO:0000256" key="1">
    <source>
        <dbReference type="SAM" id="Phobius"/>
    </source>
</evidence>
<keyword evidence="1" id="KW-0472">Membrane</keyword>
<evidence type="ECO:0000313" key="3">
    <source>
        <dbReference type="Proteomes" id="UP001302126"/>
    </source>
</evidence>
<dbReference type="EMBL" id="MU864447">
    <property type="protein sequence ID" value="KAK4185526.1"/>
    <property type="molecule type" value="Genomic_DNA"/>
</dbReference>
<accession>A0AAN7AEF3</accession>
<gene>
    <name evidence="2" type="ORF">QBC35DRAFT_503490</name>
</gene>
<protein>
    <submittedName>
        <fullName evidence="2">Uncharacterized protein</fullName>
    </submittedName>
</protein>
<evidence type="ECO:0000313" key="2">
    <source>
        <dbReference type="EMBL" id="KAK4185526.1"/>
    </source>
</evidence>
<feature type="transmembrane region" description="Helical" evidence="1">
    <location>
        <begin position="12"/>
        <end position="40"/>
    </location>
</feature>